<keyword evidence="3" id="KW-0969">Cilium</keyword>
<dbReference type="GO" id="GO:0005794">
    <property type="term" value="C:Golgi apparatus"/>
    <property type="evidence" value="ECO:0007669"/>
    <property type="project" value="TreeGrafter"/>
</dbReference>
<evidence type="ECO:0000256" key="3">
    <source>
        <dbReference type="ARBA" id="ARBA00023069"/>
    </source>
</evidence>
<evidence type="ECO:0000256" key="1">
    <source>
        <dbReference type="ARBA" id="ARBA00004138"/>
    </source>
</evidence>
<proteinExistence type="inferred from homology"/>
<keyword evidence="5" id="KW-0175">Coiled coil</keyword>
<evidence type="ECO:0000256" key="4">
    <source>
        <dbReference type="ARBA" id="ARBA00023273"/>
    </source>
</evidence>
<comment type="subcellular location">
    <subcellularLocation>
        <location evidence="1">Cell projection</location>
        <location evidence="1">Cilium</location>
    </subcellularLocation>
</comment>
<evidence type="ECO:0000313" key="6">
    <source>
        <dbReference type="EMBL" id="CAD5111160.1"/>
    </source>
</evidence>
<feature type="coiled-coil region" evidence="5">
    <location>
        <begin position="262"/>
        <end position="314"/>
    </location>
</feature>
<dbReference type="OrthoDB" id="423881at2759"/>
<sequence>MSGDDGGEESGGPGAAFQQFVVMEEFLDKLKLLHYETTFCKDLGFKPFSRHYFALPTNPGEQFYSFTSISAWLLQMCGKNFDQPQEYDDPNSTISNILSQLRDLGHQIDFPPNKLKVGCGENCLWVIDRLADEALKAKSFSWKSPTYPEEEAEEDNIIEDEAELNLNKVEEEMMLDDDEEIEEEENILGLDDLNKLNSGQAKKIESSKPENIMESTTDANEWKLEVERVLPQLKVTIRTDNKDWRVHMDQMTTNSQGIEKCMSETKLQLDKLHDEITKTLEKIGSREKYINNQLEHLLVEFRTMQDRLAETKEKYRQGSGGVTERSRILAEVGRA</sequence>
<gene>
    <name evidence="6" type="ORF">DGYR_LOCUS488</name>
</gene>
<organism evidence="6 7">
    <name type="scientific">Dimorphilus gyrociliatus</name>
    <dbReference type="NCBI Taxonomy" id="2664684"/>
    <lineage>
        <taxon>Eukaryota</taxon>
        <taxon>Metazoa</taxon>
        <taxon>Spiralia</taxon>
        <taxon>Lophotrochozoa</taxon>
        <taxon>Annelida</taxon>
        <taxon>Polychaeta</taxon>
        <taxon>Polychaeta incertae sedis</taxon>
        <taxon>Dinophilidae</taxon>
        <taxon>Dimorphilus</taxon>
    </lineage>
</organism>
<feature type="coiled-coil region" evidence="5">
    <location>
        <begin position="152"/>
        <end position="179"/>
    </location>
</feature>
<dbReference type="EMBL" id="CAJFCJ010000001">
    <property type="protein sequence ID" value="CAD5111160.1"/>
    <property type="molecule type" value="Genomic_DNA"/>
</dbReference>
<dbReference type="PANTHER" id="PTHR16011">
    <property type="entry name" value="IFT57/HIPPI"/>
    <property type="match status" value="1"/>
</dbReference>
<dbReference type="Proteomes" id="UP000549394">
    <property type="component" value="Unassembled WGS sequence"/>
</dbReference>
<evidence type="ECO:0000313" key="7">
    <source>
        <dbReference type="Proteomes" id="UP000549394"/>
    </source>
</evidence>
<reference evidence="6 7" key="1">
    <citation type="submission" date="2020-08" db="EMBL/GenBank/DDBJ databases">
        <authorList>
            <person name="Hejnol A."/>
        </authorList>
    </citation>
    <scope>NUCLEOTIDE SEQUENCE [LARGE SCALE GENOMIC DNA]</scope>
</reference>
<evidence type="ECO:0000256" key="2">
    <source>
        <dbReference type="ARBA" id="ARBA00009415"/>
    </source>
</evidence>
<comment type="caution">
    <text evidence="6">The sequence shown here is derived from an EMBL/GenBank/DDBJ whole genome shotgun (WGS) entry which is preliminary data.</text>
</comment>
<dbReference type="Pfam" id="PF10498">
    <property type="entry name" value="IFT57"/>
    <property type="match status" value="1"/>
</dbReference>
<dbReference type="InterPro" id="IPR019530">
    <property type="entry name" value="Intra-flagellar_transport_57"/>
</dbReference>
<comment type="similarity">
    <text evidence="2">Belongs to the IFT57 family.</text>
</comment>
<dbReference type="GO" id="GO:0005815">
    <property type="term" value="C:microtubule organizing center"/>
    <property type="evidence" value="ECO:0007669"/>
    <property type="project" value="TreeGrafter"/>
</dbReference>
<evidence type="ECO:0000256" key="5">
    <source>
        <dbReference type="SAM" id="Coils"/>
    </source>
</evidence>
<dbReference type="GO" id="GO:0005929">
    <property type="term" value="C:cilium"/>
    <property type="evidence" value="ECO:0007669"/>
    <property type="project" value="UniProtKB-SubCell"/>
</dbReference>
<dbReference type="GO" id="GO:0042073">
    <property type="term" value="P:intraciliary transport"/>
    <property type="evidence" value="ECO:0007669"/>
    <property type="project" value="TreeGrafter"/>
</dbReference>
<accession>A0A7I8V982</accession>
<dbReference type="GO" id="GO:1905515">
    <property type="term" value="P:non-motile cilium assembly"/>
    <property type="evidence" value="ECO:0007669"/>
    <property type="project" value="TreeGrafter"/>
</dbReference>
<protein>
    <submittedName>
        <fullName evidence="6">DgyrCDS496</fullName>
    </submittedName>
</protein>
<dbReference type="PANTHER" id="PTHR16011:SF0">
    <property type="entry name" value="INTRAFLAGELLAR TRANSPORT PROTEIN 57 HOMOLOG"/>
    <property type="match status" value="1"/>
</dbReference>
<dbReference type="GO" id="GO:0030992">
    <property type="term" value="C:intraciliary transport particle B"/>
    <property type="evidence" value="ECO:0007669"/>
    <property type="project" value="TreeGrafter"/>
</dbReference>
<dbReference type="AlphaFoldDB" id="A0A7I8V982"/>
<keyword evidence="4" id="KW-0966">Cell projection</keyword>
<keyword evidence="7" id="KW-1185">Reference proteome</keyword>
<name>A0A7I8V982_9ANNE</name>